<evidence type="ECO:0000313" key="2">
    <source>
        <dbReference type="EMBL" id="KAF7373855.1"/>
    </source>
</evidence>
<protein>
    <submittedName>
        <fullName evidence="2">Chitin-binding type-1 domain-containing protein</fullName>
    </submittedName>
</protein>
<proteinExistence type="predicted"/>
<organism evidence="2 3">
    <name type="scientific">Mycena sanguinolenta</name>
    <dbReference type="NCBI Taxonomy" id="230812"/>
    <lineage>
        <taxon>Eukaryota</taxon>
        <taxon>Fungi</taxon>
        <taxon>Dikarya</taxon>
        <taxon>Basidiomycota</taxon>
        <taxon>Agaricomycotina</taxon>
        <taxon>Agaricomycetes</taxon>
        <taxon>Agaricomycetidae</taxon>
        <taxon>Agaricales</taxon>
        <taxon>Marasmiineae</taxon>
        <taxon>Mycenaceae</taxon>
        <taxon>Mycena</taxon>
    </lineage>
</organism>
<dbReference type="OrthoDB" id="73875at2759"/>
<feature type="compositionally biased region" description="Polar residues" evidence="1">
    <location>
        <begin position="142"/>
        <end position="154"/>
    </location>
</feature>
<name>A0A8H7DGV7_9AGAR</name>
<evidence type="ECO:0000256" key="1">
    <source>
        <dbReference type="SAM" id="MobiDB-lite"/>
    </source>
</evidence>
<reference evidence="2" key="1">
    <citation type="submission" date="2020-05" db="EMBL/GenBank/DDBJ databases">
        <title>Mycena genomes resolve the evolution of fungal bioluminescence.</title>
        <authorList>
            <person name="Tsai I.J."/>
        </authorList>
    </citation>
    <scope>NUCLEOTIDE SEQUENCE</scope>
    <source>
        <strain evidence="2">160909Yilan</strain>
    </source>
</reference>
<feature type="region of interest" description="Disordered" evidence="1">
    <location>
        <begin position="133"/>
        <end position="154"/>
    </location>
</feature>
<dbReference type="EMBL" id="JACAZH010000003">
    <property type="protein sequence ID" value="KAF7373855.1"/>
    <property type="molecule type" value="Genomic_DNA"/>
</dbReference>
<accession>A0A8H7DGV7</accession>
<gene>
    <name evidence="2" type="ORF">MSAN_00597500</name>
</gene>
<dbReference type="Proteomes" id="UP000623467">
    <property type="component" value="Unassembled WGS sequence"/>
</dbReference>
<keyword evidence="3" id="KW-1185">Reference proteome</keyword>
<evidence type="ECO:0000313" key="3">
    <source>
        <dbReference type="Proteomes" id="UP000623467"/>
    </source>
</evidence>
<dbReference type="AlphaFoldDB" id="A0A8H7DGV7"/>
<comment type="caution">
    <text evidence="2">The sequence shown here is derived from an EMBL/GenBank/DDBJ whole genome shotgun (WGS) entry which is preliminary data.</text>
</comment>
<sequence length="1113" mass="120575">MTTVQSIPGQVDLCSSGTDRTLCCTDDIGLTNCNWYGDPANLYGQWLSTWTDGHLSTLMIRVMELPPVSAAILAVTVAIHRMLQHFLPFPWVMFSRPQRRAVKLSPLPQVFLASYLRPLAFIPWLQVDYDDNEGTPDDTTAGAGSSSILSDDGNENTSPFSSVFISSPNAASVSSLDLESDWVVTDCDATSDQPQTVNAYCTCQIDDEDCGCGHVFIGQTADTIVKMPSSCGLGPYARVTSLEVHPDQTVLSAEHMARKRGTEPVYSLSFDYAFTDISEDNGPIYMRADMTDIQGYWDSIIDSPPEAGSPAPGTTSVKRDLNFHQPQGYQPRSLEKRWFGSFSSWLAKLNTLTSSNSLSRNYHWSDTYTIFHQEESCPNFQSSLDISVTGFASIDSQFGYYLEATVVPPAVQQAYVYFKAGFYYPGLLTLGPSLNFYGELSGQISLSGTYQTTVAYTFPSLDLSFGKQDSDAGQSNLGAPVSPTSNSNSMSYSIGYNVELSGSVDVHLIPSLQLGVSVLGGTLIDAQVFVEADMFAGLSITGSVSQAVAPEFCITTNFGVSLNAGLTGSLLYWQTGPISTTFYSIQSDSEPGCFDSVTESADGSTRKRLLLEPAVDTTRVTSDSFSAGHNRRFESRTIASKSQPAHAVTHDGWTIYPTSRWERKGLWESSTVGSRNRRDVPLLSGSLFCPSVNSNITASSINCDPYAGDATPLSRRDILEEESLDRRGDDTGDKFWTAQLSGLAQDFQAFPIAAYTSLALNGFYDLNSPATMSGAIQAWTPGPPYYTATTANGQPSLGGATNGVAVYGREHVYEQSMSSLFIDYLHQFSDVWTDGSGDSFCQWIDNNLWSVPAYMPAGSTPVATQIGKCYPSLANSRAAGIPVLEQRANEYKQSAFYVTQQSLDQAVLTTAPGIVSSDTFRNQCPTAQVATLRSLAMITPFMNSLPARNQFLQTHNCIGGVYQIWYTAYEAAATARGVTTLPTAAMFVAEYNSWVRQIVMGIQGAVTLQMNTLIPLFNGGNSVGVDVKLSTNSVLSAWAKLNPPVAANVAWAPTNNQASSLLCKNSRTEITILKNTAMTSANLISITNVAPADLTTLRNKSRVPAINWVAMLP</sequence>